<name>A0AB38FD11_RHOWR</name>
<evidence type="ECO:0000259" key="6">
    <source>
        <dbReference type="SMART" id="SM00849"/>
    </source>
</evidence>
<dbReference type="Gene3D" id="3.60.15.10">
    <property type="entry name" value="Ribonuclease Z/Hydroxyacylglutathione hydrolase-like"/>
    <property type="match status" value="1"/>
</dbReference>
<evidence type="ECO:0000313" key="7">
    <source>
        <dbReference type="EMBL" id="SPZ39487.1"/>
    </source>
</evidence>
<comment type="similarity">
    <text evidence="2">Belongs to the metallo-beta-lactamase superfamily.</text>
</comment>
<dbReference type="AlphaFoldDB" id="A0AB38FD11"/>
<proteinExistence type="inferred from homology"/>
<evidence type="ECO:0000256" key="1">
    <source>
        <dbReference type="ARBA" id="ARBA00001947"/>
    </source>
</evidence>
<dbReference type="Proteomes" id="UP000251211">
    <property type="component" value="Unassembled WGS sequence"/>
</dbReference>
<protein>
    <submittedName>
        <fullName evidence="7">Hydrolase</fullName>
        <ecNumber evidence="7">3.1.1.81</ecNumber>
    </submittedName>
</protein>
<comment type="caution">
    <text evidence="7">The sequence shown here is derived from an EMBL/GenBank/DDBJ whole genome shotgun (WGS) entry which is preliminary data.</text>
</comment>
<keyword evidence="3" id="KW-0479">Metal-binding</keyword>
<evidence type="ECO:0000313" key="8">
    <source>
        <dbReference type="Proteomes" id="UP000251211"/>
    </source>
</evidence>
<dbReference type="SMART" id="SM00849">
    <property type="entry name" value="Lactamase_B"/>
    <property type="match status" value="1"/>
</dbReference>
<keyword evidence="4 7" id="KW-0378">Hydrolase</keyword>
<evidence type="ECO:0000256" key="5">
    <source>
        <dbReference type="ARBA" id="ARBA00022833"/>
    </source>
</evidence>
<dbReference type="InterPro" id="IPR036866">
    <property type="entry name" value="RibonucZ/Hydroxyglut_hydro"/>
</dbReference>
<reference evidence="7 8" key="1">
    <citation type="submission" date="2018-06" db="EMBL/GenBank/DDBJ databases">
        <authorList>
            <consortium name="Pathogen Informatics"/>
            <person name="Doyle S."/>
        </authorList>
    </citation>
    <scope>NUCLEOTIDE SEQUENCE [LARGE SCALE GENOMIC DNA]</scope>
    <source>
        <strain evidence="7 8">NCTC13229</strain>
    </source>
</reference>
<dbReference type="GO" id="GO:0102007">
    <property type="term" value="F:acyl-L-homoserine-lactone lactonohydrolase activity"/>
    <property type="evidence" value="ECO:0007669"/>
    <property type="project" value="UniProtKB-EC"/>
</dbReference>
<dbReference type="EMBL" id="UAUI01000011">
    <property type="protein sequence ID" value="SPZ39487.1"/>
    <property type="molecule type" value="Genomic_DNA"/>
</dbReference>
<evidence type="ECO:0000256" key="4">
    <source>
        <dbReference type="ARBA" id="ARBA00022801"/>
    </source>
</evidence>
<dbReference type="InterPro" id="IPR051013">
    <property type="entry name" value="MBL_superfamily_lactonases"/>
</dbReference>
<evidence type="ECO:0000256" key="3">
    <source>
        <dbReference type="ARBA" id="ARBA00022723"/>
    </source>
</evidence>
<evidence type="ECO:0000256" key="2">
    <source>
        <dbReference type="ARBA" id="ARBA00007749"/>
    </source>
</evidence>
<dbReference type="SUPFAM" id="SSF56281">
    <property type="entry name" value="Metallo-hydrolase/oxidoreductase"/>
    <property type="match status" value="1"/>
</dbReference>
<dbReference type="Pfam" id="PF00753">
    <property type="entry name" value="Lactamase_B"/>
    <property type="match status" value="1"/>
</dbReference>
<comment type="cofactor">
    <cofactor evidence="1">
        <name>Zn(2+)</name>
        <dbReference type="ChEBI" id="CHEBI:29105"/>
    </cofactor>
</comment>
<dbReference type="InterPro" id="IPR001279">
    <property type="entry name" value="Metallo-B-lactamas"/>
</dbReference>
<dbReference type="PANTHER" id="PTHR42978">
    <property type="entry name" value="QUORUM-QUENCHING LACTONASE YTNP-RELATED-RELATED"/>
    <property type="match status" value="1"/>
</dbReference>
<feature type="domain" description="Metallo-beta-lactamase" evidence="6">
    <location>
        <begin position="25"/>
        <end position="210"/>
    </location>
</feature>
<dbReference type="GO" id="GO:0046872">
    <property type="term" value="F:metal ion binding"/>
    <property type="evidence" value="ECO:0007669"/>
    <property type="project" value="UniProtKB-KW"/>
</dbReference>
<keyword evidence="5" id="KW-0862">Zinc</keyword>
<accession>A0AB38FD11</accession>
<gene>
    <name evidence="7" type="primary">aiiA</name>
    <name evidence="7" type="ORF">NCTC13229_02966</name>
</gene>
<dbReference type="EC" id="3.1.1.81" evidence="7"/>
<dbReference type="PANTHER" id="PTHR42978:SF2">
    <property type="entry name" value="102 KBASES UNSTABLE REGION: FROM 1 TO 119443"/>
    <property type="match status" value="1"/>
</dbReference>
<organism evidence="7 8">
    <name type="scientific">Rhodococcus wratislaviensis</name>
    <name type="common">Tsukamurella wratislaviensis</name>
    <dbReference type="NCBI Taxonomy" id="44752"/>
    <lineage>
        <taxon>Bacteria</taxon>
        <taxon>Bacillati</taxon>
        <taxon>Actinomycetota</taxon>
        <taxon>Actinomycetes</taxon>
        <taxon>Mycobacteriales</taxon>
        <taxon>Nocardiaceae</taxon>
        <taxon>Rhodococcus</taxon>
    </lineage>
</organism>
<sequence>MTVTGVDILITGYPGVSPSNGGMGWSSVGLVRTGERIVLVDTGPFGARDLLRRRLAEHGVAPDEVTDVVLTHCHHDHSVNWTMFPNARVYVSRIEMEWALRVPHGEGPVPELYVRELASSPATTLLEDGDEIVPGIRAELVPGHTPGSLIVTVDHEDTRTIFLGDAAKNRAELVCRRADATLDAPLSRDSIARIWTRWEEVPNTTVIPGHDLPMGLIEGECHYQAVRQTSVQARLSADFDDLTTFDLSET</sequence>